<dbReference type="Proteomes" id="UP000676478">
    <property type="component" value="Unassembled WGS sequence"/>
</dbReference>
<dbReference type="EMBL" id="JAERKF010000014">
    <property type="protein sequence ID" value="MBS1011283.1"/>
    <property type="molecule type" value="Genomic_DNA"/>
</dbReference>
<comment type="similarity">
    <text evidence="1">Belongs to the DltD family.</text>
</comment>
<evidence type="ECO:0000313" key="4">
    <source>
        <dbReference type="EMBL" id="QCZ53131.1"/>
    </source>
</evidence>
<reference evidence="5" key="2">
    <citation type="submission" date="2018-05" db="EMBL/GenBank/DDBJ databases">
        <title>Genome Comparison of Lactic Acid Bacteria Isolated from non-Wheat Sourdough.</title>
        <authorList>
            <person name="Rice T."/>
            <person name="Axel C."/>
            <person name="Lynch K.M."/>
            <person name="Benz C."/>
            <person name="Arendt E.K."/>
            <person name="Coffey A."/>
        </authorList>
    </citation>
    <scope>NUCLEOTIDE SEQUENCE</scope>
    <source>
        <strain evidence="5">TR055</strain>
    </source>
</reference>
<dbReference type="Proteomes" id="UP000307074">
    <property type="component" value="Chromosome"/>
</dbReference>
<proteinExistence type="inferred from homology"/>
<evidence type="ECO:0000256" key="1">
    <source>
        <dbReference type="PIRNR" id="PIRNR021438"/>
    </source>
</evidence>
<dbReference type="OrthoDB" id="1700484at2"/>
<reference evidence="2" key="5">
    <citation type="submission" date="2022-09" db="EMBL/GenBank/DDBJ databases">
        <title>Genome-inferred correspondence between phylogeny and metabolic traits in the wild Drosophila gut microbiome.</title>
        <authorList>
            <person name="Bueno E."/>
            <person name="Blow F."/>
            <person name="Douglas A.E."/>
        </authorList>
    </citation>
    <scope>NUCLEOTIDE SEQUENCE</scope>
    <source>
        <strain evidence="2">Dm-2019-70</strain>
    </source>
</reference>
<reference evidence="4 7" key="3">
    <citation type="submission" date="2018-07" db="EMBL/GenBank/DDBJ databases">
        <authorList>
            <person name="Feyereisen M."/>
        </authorList>
    </citation>
    <scope>NUCLEOTIDE SEQUENCE [LARGE SCALE GENOMIC DNA]</scope>
    <source>
        <strain evidence="4 7">UCCLBBS449</strain>
    </source>
</reference>
<dbReference type="AlphaFoldDB" id="A0A0C1PVH9"/>
<dbReference type="RefSeq" id="WP_021741177.1">
    <property type="nucleotide sequence ID" value="NZ_BEWS01000003.1"/>
</dbReference>
<name>A0A0C1PVH9_LEVBR</name>
<evidence type="ECO:0000313" key="8">
    <source>
        <dbReference type="Proteomes" id="UP000676478"/>
    </source>
</evidence>
<dbReference type="UniPathway" id="UPA00556"/>
<keyword evidence="1" id="KW-0472">Membrane</keyword>
<dbReference type="GO" id="GO:0005886">
    <property type="term" value="C:plasma membrane"/>
    <property type="evidence" value="ECO:0007669"/>
    <property type="project" value="UniProtKB-UniRule"/>
</dbReference>
<evidence type="ECO:0000313" key="3">
    <source>
        <dbReference type="EMBL" id="PBQ23885.1"/>
    </source>
</evidence>
<dbReference type="PANTHER" id="PTHR40039:SF1">
    <property type="entry name" value="PROTEIN DLTD"/>
    <property type="match status" value="1"/>
</dbReference>
<evidence type="ECO:0000313" key="7">
    <source>
        <dbReference type="Proteomes" id="UP000307074"/>
    </source>
</evidence>
<dbReference type="NCBIfam" id="TIGR04092">
    <property type="entry name" value="LTA_DltD"/>
    <property type="match status" value="1"/>
</dbReference>
<dbReference type="Proteomes" id="UP000785759">
    <property type="component" value="Unassembled WGS sequence"/>
</dbReference>
<protein>
    <recommendedName>
        <fullName evidence="1">Protein DltD</fullName>
    </recommendedName>
</protein>
<dbReference type="InterPro" id="IPR006998">
    <property type="entry name" value="DltD"/>
</dbReference>
<reference evidence="2" key="4">
    <citation type="submission" date="2020-12" db="EMBL/GenBank/DDBJ databases">
        <authorList>
            <person name="Mcmullen J.G."/>
        </authorList>
    </citation>
    <scope>NUCLEOTIDE SEQUENCE</scope>
    <source>
        <strain evidence="2">Dm-2019-70</strain>
    </source>
</reference>
<dbReference type="Pfam" id="PF04914">
    <property type="entry name" value="DltD"/>
    <property type="match status" value="1"/>
</dbReference>
<evidence type="ECO:0000313" key="2">
    <source>
        <dbReference type="EMBL" id="MBS1011283.1"/>
    </source>
</evidence>
<evidence type="ECO:0000313" key="5">
    <source>
        <dbReference type="EMBL" id="TOZ04797.1"/>
    </source>
</evidence>
<gene>
    <name evidence="2" type="primary">dltD</name>
    <name evidence="3" type="ORF">CNR29_07585</name>
    <name evidence="5" type="ORF">DIS17_05420</name>
    <name evidence="2" type="ORF">JK167_10610</name>
    <name evidence="4" type="ORF">UCCLBBS449_1175</name>
</gene>
<accession>A0A0C1PVH9</accession>
<dbReference type="Proteomes" id="UP000217918">
    <property type="component" value="Unassembled WGS sequence"/>
</dbReference>
<dbReference type="InterPro" id="IPR023896">
    <property type="entry name" value="LTA_DltD"/>
</dbReference>
<dbReference type="EMBL" id="NVYO01000001">
    <property type="protein sequence ID" value="PBQ23885.1"/>
    <property type="molecule type" value="Genomic_DNA"/>
</dbReference>
<dbReference type="EMBL" id="CP031198">
    <property type="protein sequence ID" value="QCZ53131.1"/>
    <property type="molecule type" value="Genomic_DNA"/>
</dbReference>
<evidence type="ECO:0000313" key="6">
    <source>
        <dbReference type="Proteomes" id="UP000217918"/>
    </source>
</evidence>
<keyword evidence="1" id="KW-1003">Cell membrane</keyword>
<organism evidence="2 8">
    <name type="scientific">Levilactobacillus brevis</name>
    <name type="common">Lactobacillus brevis</name>
    <dbReference type="NCBI Taxonomy" id="1580"/>
    <lineage>
        <taxon>Bacteria</taxon>
        <taxon>Bacillati</taxon>
        <taxon>Bacillota</taxon>
        <taxon>Bacilli</taxon>
        <taxon>Lactobacillales</taxon>
        <taxon>Lactobacillaceae</taxon>
        <taxon>Levilactobacillus</taxon>
    </lineage>
</organism>
<dbReference type="EMBL" id="QFDK01000004">
    <property type="protein sequence ID" value="TOZ04797.1"/>
    <property type="molecule type" value="Genomic_DNA"/>
</dbReference>
<comment type="pathway">
    <text evidence="1">Cell wall biogenesis; lipoteichoic acid biosynthesis.</text>
</comment>
<dbReference type="GO" id="GO:0070395">
    <property type="term" value="P:lipoteichoic acid biosynthetic process"/>
    <property type="evidence" value="ECO:0007669"/>
    <property type="project" value="UniProtKB-UniRule"/>
</dbReference>
<dbReference type="PANTHER" id="PTHR40039">
    <property type="entry name" value="PROTEIN DLTD"/>
    <property type="match status" value="1"/>
</dbReference>
<reference evidence="3 6" key="1">
    <citation type="submission" date="2017-09" db="EMBL/GenBank/DDBJ databases">
        <title>Genome sequence of Lactobacillus brevis D7.</title>
        <authorList>
            <person name="Kwon M.-S."/>
            <person name="Lim S.K."/>
            <person name="Choi H.-J."/>
        </authorList>
    </citation>
    <scope>NUCLEOTIDE SEQUENCE [LARGE SCALE GENOMIC DNA]</scope>
    <source>
        <strain evidence="3 6">D7</strain>
    </source>
</reference>
<dbReference type="PIRSF" id="PIRSF021438">
    <property type="entry name" value="DltD"/>
    <property type="match status" value="1"/>
</dbReference>
<sequence>MTKRLLRIFGPLILAAILVFAVLAMPMKLGFSHVSAERERQAAVSLSPNVLRGKHIKQEALKDGYVPFFGSSEWSRIDPMHPSVLAKKYHRSYRPFLLGARGSQSLTQYFVMQNIQNELRNKKAVFVISPQWFVKDGTRKDAFGFYYSQLQTTEWLTHFRRDAIDRYAAKRLLQMPVAKSDHFIYAALQRVAAGKKLTDFQRFYLQTRKNMLTQEDQFFSGIDLPSQNLNRVNQQAKQLPTHYSYSALDSLGGRLGKAATNDNHFQISNKFYHQGLEKELKTGHLKNFQKHLSYTESPEFADFQLCLDQFARLNTNVLFIIPPVNARWQKYTGLSATMLKQFDQKIHYQLQSQGFNNIVDLSDKGNVPYFMTDTIHLGWRGWLAVDRRVNPFLSKQQPQPHYTMNDKFYSTTWQQLPPSQLAQYQQTNK</sequence>
<dbReference type="GeneID" id="56993093"/>